<dbReference type="InterPro" id="IPR003661">
    <property type="entry name" value="HisK_dim/P_dom"/>
</dbReference>
<dbReference type="AlphaFoldDB" id="B7K274"/>
<comment type="similarity">
    <text evidence="3">In the N-terminal section; belongs to the phytochrome family.</text>
</comment>
<dbReference type="InterPro" id="IPR004358">
    <property type="entry name" value="Sig_transdc_His_kin-like_C"/>
</dbReference>
<evidence type="ECO:0000256" key="13">
    <source>
        <dbReference type="ARBA" id="ARBA00074306"/>
    </source>
</evidence>
<dbReference type="eggNOG" id="COG2205">
    <property type="taxonomic scope" value="Bacteria"/>
</dbReference>
<accession>B7K274</accession>
<evidence type="ECO:0000259" key="20">
    <source>
        <dbReference type="PROSITE" id="PS50113"/>
    </source>
</evidence>
<dbReference type="InterPro" id="IPR003594">
    <property type="entry name" value="HATPase_dom"/>
</dbReference>
<feature type="transmembrane region" description="Helical" evidence="16">
    <location>
        <begin position="151"/>
        <end position="170"/>
    </location>
</feature>
<dbReference type="Gene3D" id="3.40.50.2300">
    <property type="match status" value="1"/>
</dbReference>
<keyword evidence="16" id="KW-0812">Transmembrane</keyword>
<dbReference type="SMART" id="SM00086">
    <property type="entry name" value="PAC"/>
    <property type="match status" value="1"/>
</dbReference>
<dbReference type="SUPFAM" id="SSF52172">
    <property type="entry name" value="CheY-like"/>
    <property type="match status" value="1"/>
</dbReference>
<feature type="transmembrane region" description="Helical" evidence="16">
    <location>
        <begin position="117"/>
        <end position="139"/>
    </location>
</feature>
<dbReference type="eggNOG" id="COG2202">
    <property type="taxonomic scope" value="Bacteria"/>
</dbReference>
<keyword evidence="6 21" id="KW-0808">Transferase</keyword>
<feature type="domain" description="PAS" evidence="19">
    <location>
        <begin position="558"/>
        <end position="630"/>
    </location>
</feature>
<dbReference type="CDD" id="cd16922">
    <property type="entry name" value="HATPase_EvgS-ArcB-TorS-like"/>
    <property type="match status" value="1"/>
</dbReference>
<dbReference type="KEGG" id="cyp:PCC8801_1140"/>
<dbReference type="PROSITE" id="PS50112">
    <property type="entry name" value="PAS"/>
    <property type="match status" value="1"/>
</dbReference>
<feature type="transmembrane region" description="Helical" evidence="16">
    <location>
        <begin position="46"/>
        <end position="69"/>
    </location>
</feature>
<proteinExistence type="inferred from homology"/>
<feature type="coiled-coil region" evidence="15">
    <location>
        <begin position="513"/>
        <end position="561"/>
    </location>
</feature>
<dbReference type="InterPro" id="IPR001789">
    <property type="entry name" value="Sig_transdc_resp-reg_receiver"/>
</dbReference>
<dbReference type="SUPFAM" id="SSF55785">
    <property type="entry name" value="PYP-like sensor domain (PAS domain)"/>
    <property type="match status" value="1"/>
</dbReference>
<dbReference type="SMART" id="SM00388">
    <property type="entry name" value="HisKA"/>
    <property type="match status" value="1"/>
</dbReference>
<keyword evidence="11 16" id="KW-0472">Membrane</keyword>
<evidence type="ECO:0000256" key="14">
    <source>
        <dbReference type="PROSITE-ProRule" id="PRU00169"/>
    </source>
</evidence>
<feature type="transmembrane region" description="Helical" evidence="16">
    <location>
        <begin position="76"/>
        <end position="97"/>
    </location>
</feature>
<dbReference type="STRING" id="41431.PCC8801_1140"/>
<keyword evidence="7" id="KW-0547">Nucleotide-binding</keyword>
<dbReference type="PROSITE" id="PS50110">
    <property type="entry name" value="RESPONSE_REGULATORY"/>
    <property type="match status" value="1"/>
</dbReference>
<dbReference type="eggNOG" id="COG0784">
    <property type="taxonomic scope" value="Bacteria"/>
</dbReference>
<name>B7K274_RIPO1</name>
<keyword evidence="22" id="KW-1185">Reference proteome</keyword>
<dbReference type="PRINTS" id="PR00344">
    <property type="entry name" value="BCTRLSENSOR"/>
</dbReference>
<dbReference type="PROSITE" id="PS50113">
    <property type="entry name" value="PAC"/>
    <property type="match status" value="1"/>
</dbReference>
<dbReference type="InterPro" id="IPR005467">
    <property type="entry name" value="His_kinase_dom"/>
</dbReference>
<evidence type="ECO:0000256" key="8">
    <source>
        <dbReference type="ARBA" id="ARBA00022777"/>
    </source>
</evidence>
<organism evidence="21 22">
    <name type="scientific">Rippkaea orientalis (strain PCC 8801 / RF-1)</name>
    <name type="common">Cyanothece sp. (strain PCC 8801)</name>
    <dbReference type="NCBI Taxonomy" id="41431"/>
    <lineage>
        <taxon>Bacteria</taxon>
        <taxon>Bacillati</taxon>
        <taxon>Cyanobacteriota</taxon>
        <taxon>Cyanophyceae</taxon>
        <taxon>Oscillatoriophycideae</taxon>
        <taxon>Chroococcales</taxon>
        <taxon>Aphanothecaceae</taxon>
        <taxon>Rippkaea</taxon>
        <taxon>Rippkaea orientalis</taxon>
    </lineage>
</organism>
<dbReference type="GO" id="GO:0005524">
    <property type="term" value="F:ATP binding"/>
    <property type="evidence" value="ECO:0007669"/>
    <property type="project" value="UniProtKB-KW"/>
</dbReference>
<keyword evidence="10" id="KW-0902">Two-component regulatory system</keyword>
<evidence type="ECO:0000256" key="11">
    <source>
        <dbReference type="ARBA" id="ARBA00023136"/>
    </source>
</evidence>
<dbReference type="InterPro" id="IPR013655">
    <property type="entry name" value="PAS_fold_3"/>
</dbReference>
<evidence type="ECO:0000313" key="22">
    <source>
        <dbReference type="Proteomes" id="UP000008204"/>
    </source>
</evidence>
<dbReference type="GO" id="GO:0009927">
    <property type="term" value="F:histidine phosphotransfer kinase activity"/>
    <property type="evidence" value="ECO:0007669"/>
    <property type="project" value="TreeGrafter"/>
</dbReference>
<evidence type="ECO:0000256" key="5">
    <source>
        <dbReference type="ARBA" id="ARBA00022553"/>
    </source>
</evidence>
<dbReference type="Pfam" id="PF00512">
    <property type="entry name" value="HisKA"/>
    <property type="match status" value="1"/>
</dbReference>
<evidence type="ECO:0000259" key="18">
    <source>
        <dbReference type="PROSITE" id="PS50110"/>
    </source>
</evidence>
<feature type="domain" description="Histidine kinase" evidence="17">
    <location>
        <begin position="704"/>
        <end position="946"/>
    </location>
</feature>
<dbReference type="Proteomes" id="UP000008204">
    <property type="component" value="Chromosome"/>
</dbReference>
<dbReference type="CDD" id="cd00130">
    <property type="entry name" value="PAS"/>
    <property type="match status" value="1"/>
</dbReference>
<dbReference type="FunFam" id="1.10.287.130:FF:000038">
    <property type="entry name" value="Sensory transduction histidine kinase"/>
    <property type="match status" value="1"/>
</dbReference>
<dbReference type="PANTHER" id="PTHR43047">
    <property type="entry name" value="TWO-COMPONENT HISTIDINE PROTEIN KINASE"/>
    <property type="match status" value="1"/>
</dbReference>
<evidence type="ECO:0000259" key="19">
    <source>
        <dbReference type="PROSITE" id="PS50112"/>
    </source>
</evidence>
<sequence>MGNYWKLTLFFGVDFLFGTIAVWIILNSYGLFWGVLAGIISGSCTYLLWGHPYAWIVFTAETVFVALLLRRYPNFVLLNGIYWLFIGMPLVAFFYYFGVHLPPLATGLIVLKQSVNGIFNAVIANLIITYFPLASLIGRPKATRKLSFQQTLFNLLVTFVLIPSLILTVFQSNHLINSLENEIKTELQMVVAPITHNIYLWYQPYLRGLQLLQQEIVKVGTLDAPQLQTALKLLKQNFPSFGHIYIANAQGTIIQAYPEVNEEGQALVGTNVSNILAIPRMARLRQPEMTNIHRDRASSDFHVGIKVPILQGSQQQLKGVVYGSLALTQLTHLLEQNIPNLDLQTILVDQQNRVIADSKNQLKTLEIFDWKAGGEIRNSSLGTLQWLPIIPGGNAVSRWRKSFYVKEVKLEQGLYWKLIIRLSTAPYFSTLESLYVKNLSVMLAITLLGVFISGLISRNMAFPILKLAKITTDLPTKIAQQDPEEILVETKVAELETLSHNFQTMTATLKHQFSEIQETKNTLEKRVEERTEELSRLNQNLTEEILQRQEIEADLRESESRYHLAVSGTNDGIWDWDLRTNKVYYSPVWMKILGYKPDALPHLLTTWSDNVYPDDLDRTLKDVQNHLDGKTEVYENSHRIKHRDGHYIWIEAKGKCLRNQEGHPLRLVGTITDITQKKEAQEALRKAKESAEIANRAKSEFLANMSHEIRTPMNAILGFCELLQGIIDDPRSRSYLNSIASSGKILLALINDILDLSKIDSGKLQINYEPIHLRALIEEIYQIFVEDAQKKKVTLSLFIADDIPSTIIFDEVRLRQILFNVLGNALKFTHEGAVKIAVKATKKLPENREKIDHVYHNRLVNQQSKADCYCLTISVEDTGIGIAPEQQDYIFDAFTQSEGQSTRKYGGTGLGLTITRRLTQMLGGTIHLQSQLGKGSTFTFYFPNVSFAETHDIQREQKEINIDFNQFDSATILVVDDVISNRELIEGYFANTHHRILQAKDGIEAINQAQFYHPDVILMDLRMPRMDGLESSKILKEDPLTQDIPIVIITASSKKDEEQLLKTFCVTCLYKPISRSELFETLKNILPYNGSKQTISTIETPVEQGLDEYEPASPELLEKLLLEEELVWTYLHQTMIMKDLRQFAQHLREWGEEYQCNILLDYVTRLETQIQDFDGEKLSKTVAAFPELRRSLS</sequence>
<dbReference type="Gene3D" id="3.30.565.10">
    <property type="entry name" value="Histidine kinase-like ATPase, C-terminal domain"/>
    <property type="match status" value="1"/>
</dbReference>
<evidence type="ECO:0000256" key="3">
    <source>
        <dbReference type="ARBA" id="ARBA00006402"/>
    </source>
</evidence>
<dbReference type="SMART" id="SM00448">
    <property type="entry name" value="REC"/>
    <property type="match status" value="1"/>
</dbReference>
<evidence type="ECO:0000256" key="7">
    <source>
        <dbReference type="ARBA" id="ARBA00022741"/>
    </source>
</evidence>
<feature type="domain" description="Response regulatory" evidence="18">
    <location>
        <begin position="971"/>
        <end position="1086"/>
    </location>
</feature>
<dbReference type="PANTHER" id="PTHR43047:SF72">
    <property type="entry name" value="OSMOSENSING HISTIDINE PROTEIN KINASE SLN1"/>
    <property type="match status" value="1"/>
</dbReference>
<evidence type="ECO:0000256" key="6">
    <source>
        <dbReference type="ARBA" id="ARBA00022679"/>
    </source>
</evidence>
<dbReference type="SUPFAM" id="SSF47384">
    <property type="entry name" value="Homodimeric domain of signal transducing histidine kinase"/>
    <property type="match status" value="1"/>
</dbReference>
<keyword evidence="5 14" id="KW-0597">Phosphoprotein</keyword>
<dbReference type="Gene3D" id="6.10.340.10">
    <property type="match status" value="1"/>
</dbReference>
<evidence type="ECO:0000313" key="21">
    <source>
        <dbReference type="EMBL" id="ACK65210.1"/>
    </source>
</evidence>
<dbReference type="NCBIfam" id="TIGR00229">
    <property type="entry name" value="sensory_box"/>
    <property type="match status" value="1"/>
</dbReference>
<evidence type="ECO:0000256" key="2">
    <source>
        <dbReference type="ARBA" id="ARBA00004370"/>
    </source>
</evidence>
<dbReference type="Pfam" id="PF02518">
    <property type="entry name" value="HATPase_c"/>
    <property type="match status" value="1"/>
</dbReference>
<dbReference type="GO" id="GO:0000155">
    <property type="term" value="F:phosphorelay sensor kinase activity"/>
    <property type="evidence" value="ECO:0007669"/>
    <property type="project" value="InterPro"/>
</dbReference>
<dbReference type="InterPro" id="IPR036097">
    <property type="entry name" value="HisK_dim/P_sf"/>
</dbReference>
<evidence type="ECO:0000256" key="1">
    <source>
        <dbReference type="ARBA" id="ARBA00000085"/>
    </source>
</evidence>
<dbReference type="HOGENOM" id="CLU_003851_1_0_3"/>
<dbReference type="InterPro" id="IPR011006">
    <property type="entry name" value="CheY-like_superfamily"/>
</dbReference>
<keyword evidence="12" id="KW-0131">Cell cycle</keyword>
<evidence type="ECO:0000256" key="4">
    <source>
        <dbReference type="ARBA" id="ARBA00012438"/>
    </source>
</evidence>
<feature type="modified residue" description="4-aspartylphosphate" evidence="14">
    <location>
        <position position="1020"/>
    </location>
</feature>
<evidence type="ECO:0000256" key="12">
    <source>
        <dbReference type="ARBA" id="ARBA00023306"/>
    </source>
</evidence>
<evidence type="ECO:0000256" key="16">
    <source>
        <dbReference type="SAM" id="Phobius"/>
    </source>
</evidence>
<keyword evidence="9" id="KW-0067">ATP-binding</keyword>
<evidence type="ECO:0000256" key="9">
    <source>
        <dbReference type="ARBA" id="ARBA00022840"/>
    </source>
</evidence>
<evidence type="ECO:0000256" key="15">
    <source>
        <dbReference type="SAM" id="Coils"/>
    </source>
</evidence>
<dbReference type="OrthoDB" id="5389090at2"/>
<dbReference type="SMART" id="SM00091">
    <property type="entry name" value="PAS"/>
    <property type="match status" value="1"/>
</dbReference>
<comment type="subcellular location">
    <subcellularLocation>
        <location evidence="2">Membrane</location>
    </subcellularLocation>
</comment>
<keyword evidence="16" id="KW-1133">Transmembrane helix</keyword>
<dbReference type="GO" id="GO:0005886">
    <property type="term" value="C:plasma membrane"/>
    <property type="evidence" value="ECO:0007669"/>
    <property type="project" value="TreeGrafter"/>
</dbReference>
<dbReference type="InterPro" id="IPR035965">
    <property type="entry name" value="PAS-like_dom_sf"/>
</dbReference>
<dbReference type="Pfam" id="PF08447">
    <property type="entry name" value="PAS_3"/>
    <property type="match status" value="1"/>
</dbReference>
<dbReference type="Pfam" id="PF00072">
    <property type="entry name" value="Response_reg"/>
    <property type="match status" value="1"/>
</dbReference>
<dbReference type="SMART" id="SM00387">
    <property type="entry name" value="HATPase_c"/>
    <property type="match status" value="1"/>
</dbReference>
<feature type="domain" description="PAC" evidence="20">
    <location>
        <begin position="634"/>
        <end position="686"/>
    </location>
</feature>
<keyword evidence="15" id="KW-0175">Coiled coil</keyword>
<reference evidence="22" key="1">
    <citation type="journal article" date="2011" name="MBio">
        <title>Novel metabolic attributes of the genus Cyanothece, comprising a group of unicellular nitrogen-fixing Cyanobacteria.</title>
        <authorList>
            <person name="Bandyopadhyay A."/>
            <person name="Elvitigala T."/>
            <person name="Welsh E."/>
            <person name="Stockel J."/>
            <person name="Liberton M."/>
            <person name="Min H."/>
            <person name="Sherman L.A."/>
            <person name="Pakrasi H.B."/>
        </authorList>
    </citation>
    <scope>NUCLEOTIDE SEQUENCE [LARGE SCALE GENOMIC DNA]</scope>
    <source>
        <strain evidence="22">PCC 8801</strain>
    </source>
</reference>
<dbReference type="Gene3D" id="3.30.450.20">
    <property type="entry name" value="PAS domain"/>
    <property type="match status" value="2"/>
</dbReference>
<dbReference type="InterPro" id="IPR001610">
    <property type="entry name" value="PAC"/>
</dbReference>
<dbReference type="FunFam" id="3.30.565.10:FF:000010">
    <property type="entry name" value="Sensor histidine kinase RcsC"/>
    <property type="match status" value="1"/>
</dbReference>
<dbReference type="CDD" id="cd00082">
    <property type="entry name" value="HisKA"/>
    <property type="match status" value="1"/>
</dbReference>
<keyword evidence="8 21" id="KW-0418">Kinase</keyword>
<feature type="transmembrane region" description="Helical" evidence="16">
    <location>
        <begin position="7"/>
        <end position="26"/>
    </location>
</feature>
<dbReference type="RefSeq" id="WP_012594484.1">
    <property type="nucleotide sequence ID" value="NC_011726.1"/>
</dbReference>
<protein>
    <recommendedName>
        <fullName evidence="13">Circadian input-output histidine kinase CikA</fullName>
        <ecNumber evidence="4">2.7.13.3</ecNumber>
    </recommendedName>
</protein>
<dbReference type="InterPro" id="IPR000014">
    <property type="entry name" value="PAS"/>
</dbReference>
<dbReference type="InterPro" id="IPR000700">
    <property type="entry name" value="PAS-assoc_C"/>
</dbReference>
<comment type="catalytic activity">
    <reaction evidence="1">
        <text>ATP + protein L-histidine = ADP + protein N-phospho-L-histidine.</text>
        <dbReference type="EC" id="2.7.13.3"/>
    </reaction>
</comment>
<evidence type="ECO:0000256" key="10">
    <source>
        <dbReference type="ARBA" id="ARBA00023012"/>
    </source>
</evidence>
<dbReference type="Gene3D" id="1.10.287.130">
    <property type="match status" value="1"/>
</dbReference>
<dbReference type="InterPro" id="IPR036890">
    <property type="entry name" value="HATPase_C_sf"/>
</dbReference>
<dbReference type="EC" id="2.7.13.3" evidence="4"/>
<gene>
    <name evidence="21" type="ordered locus">PCC8801_1140</name>
</gene>
<dbReference type="PROSITE" id="PS50109">
    <property type="entry name" value="HIS_KIN"/>
    <property type="match status" value="1"/>
</dbReference>
<evidence type="ECO:0000259" key="17">
    <source>
        <dbReference type="PROSITE" id="PS50109"/>
    </source>
</evidence>
<dbReference type="EMBL" id="CP001287">
    <property type="protein sequence ID" value="ACK65210.1"/>
    <property type="molecule type" value="Genomic_DNA"/>
</dbReference>
<dbReference type="SUPFAM" id="SSF55874">
    <property type="entry name" value="ATPase domain of HSP90 chaperone/DNA topoisomerase II/histidine kinase"/>
    <property type="match status" value="1"/>
</dbReference>